<reference evidence="3" key="1">
    <citation type="journal article" date="2014" name="Proc. Natl. Acad. Sci. U.S.A.">
        <title>Extensive sampling of basidiomycete genomes demonstrates inadequacy of the white-rot/brown-rot paradigm for wood decay fungi.</title>
        <authorList>
            <person name="Riley R."/>
            <person name="Salamov A.A."/>
            <person name="Brown D.W."/>
            <person name="Nagy L.G."/>
            <person name="Floudas D."/>
            <person name="Held B.W."/>
            <person name="Levasseur A."/>
            <person name="Lombard V."/>
            <person name="Morin E."/>
            <person name="Otillar R."/>
            <person name="Lindquist E.A."/>
            <person name="Sun H."/>
            <person name="LaButti K.M."/>
            <person name="Schmutz J."/>
            <person name="Jabbour D."/>
            <person name="Luo H."/>
            <person name="Baker S.E."/>
            <person name="Pisabarro A.G."/>
            <person name="Walton J.D."/>
            <person name="Blanchette R.A."/>
            <person name="Henrissat B."/>
            <person name="Martin F."/>
            <person name="Cullen D."/>
            <person name="Hibbett D.S."/>
            <person name="Grigoriev I.V."/>
        </authorList>
    </citation>
    <scope>NUCLEOTIDE SEQUENCE [LARGE SCALE GENOMIC DNA]</scope>
    <source>
        <strain evidence="3">CBS 339.88</strain>
    </source>
</reference>
<dbReference type="AlphaFoldDB" id="A0A067SFY6"/>
<name>A0A067SFY6_GALM3</name>
<accession>A0A067SFY6</accession>
<keyword evidence="3" id="KW-1185">Reference proteome</keyword>
<gene>
    <name evidence="2" type="ORF">GALMADRAFT_1248474</name>
</gene>
<dbReference type="EMBL" id="KL142436">
    <property type="protein sequence ID" value="KDR65673.1"/>
    <property type="molecule type" value="Genomic_DNA"/>
</dbReference>
<evidence type="ECO:0000313" key="2">
    <source>
        <dbReference type="EMBL" id="KDR65673.1"/>
    </source>
</evidence>
<organism evidence="2 3">
    <name type="scientific">Galerina marginata (strain CBS 339.88)</name>
    <dbReference type="NCBI Taxonomy" id="685588"/>
    <lineage>
        <taxon>Eukaryota</taxon>
        <taxon>Fungi</taxon>
        <taxon>Dikarya</taxon>
        <taxon>Basidiomycota</taxon>
        <taxon>Agaricomycotina</taxon>
        <taxon>Agaricomycetes</taxon>
        <taxon>Agaricomycetidae</taxon>
        <taxon>Agaricales</taxon>
        <taxon>Agaricineae</taxon>
        <taxon>Strophariaceae</taxon>
        <taxon>Galerina</taxon>
    </lineage>
</organism>
<evidence type="ECO:0000256" key="1">
    <source>
        <dbReference type="SAM" id="MobiDB-lite"/>
    </source>
</evidence>
<protein>
    <submittedName>
        <fullName evidence="2">Uncharacterized protein</fullName>
    </submittedName>
</protein>
<feature type="region of interest" description="Disordered" evidence="1">
    <location>
        <begin position="126"/>
        <end position="147"/>
    </location>
</feature>
<dbReference type="HOGENOM" id="CLU_1532675_0_0_1"/>
<evidence type="ECO:0000313" key="3">
    <source>
        <dbReference type="Proteomes" id="UP000027222"/>
    </source>
</evidence>
<dbReference type="Proteomes" id="UP000027222">
    <property type="component" value="Unassembled WGS sequence"/>
</dbReference>
<sequence length="175" mass="19783">MCYGRDEQGRSLMPLNTVPPGQCRPIKTTFNLSVEEWTSPLSPPCPSLPPRRCYSCPARRRRVQRQRPIKSLIPQVPRAYAQPCQSVLGPILPFIAEAIFYSSHLALLNLERVGRKENFKEVRRLEHKRDGQGTRFRPRIDSSESRWKPNARRQVAIAITAAAPSGGGEHNSNLS</sequence>
<proteinExistence type="predicted"/>